<keyword evidence="11" id="KW-1185">Reference proteome</keyword>
<evidence type="ECO:0000256" key="2">
    <source>
        <dbReference type="ARBA" id="ARBA00004389"/>
    </source>
</evidence>
<accession>A0AAD7QH84</accession>
<keyword evidence="7" id="KW-0175">Coiled coil</keyword>
<comment type="caution">
    <text evidence="10">The sequence shown here is derived from an EMBL/GenBank/DDBJ whole genome shotgun (WGS) entry which is preliminary data.</text>
</comment>
<reference evidence="10 11" key="1">
    <citation type="journal article" date="2023" name="Science">
        <title>Elucidation of the pathway for biosynthesis of saponin adjuvants from the soapbark tree.</title>
        <authorList>
            <person name="Reed J."/>
            <person name="Orme A."/>
            <person name="El-Demerdash A."/>
            <person name="Owen C."/>
            <person name="Martin L.B.B."/>
            <person name="Misra R.C."/>
            <person name="Kikuchi S."/>
            <person name="Rejzek M."/>
            <person name="Martin A.C."/>
            <person name="Harkess A."/>
            <person name="Leebens-Mack J."/>
            <person name="Louveau T."/>
            <person name="Stephenson M.J."/>
            <person name="Osbourn A."/>
        </authorList>
    </citation>
    <scope>NUCLEOTIDE SEQUENCE [LARGE SCALE GENOMIC DNA]</scope>
    <source>
        <strain evidence="10">S10</strain>
    </source>
</reference>
<keyword evidence="8" id="KW-0472">Membrane</keyword>
<evidence type="ECO:0000256" key="3">
    <source>
        <dbReference type="ARBA" id="ARBA00022475"/>
    </source>
</evidence>
<organism evidence="10 11">
    <name type="scientific">Quillaja saponaria</name>
    <name type="common">Soap bark tree</name>
    <dbReference type="NCBI Taxonomy" id="32244"/>
    <lineage>
        <taxon>Eukaryota</taxon>
        <taxon>Viridiplantae</taxon>
        <taxon>Streptophyta</taxon>
        <taxon>Embryophyta</taxon>
        <taxon>Tracheophyta</taxon>
        <taxon>Spermatophyta</taxon>
        <taxon>Magnoliopsida</taxon>
        <taxon>eudicotyledons</taxon>
        <taxon>Gunneridae</taxon>
        <taxon>Pentapetalae</taxon>
        <taxon>rosids</taxon>
        <taxon>fabids</taxon>
        <taxon>Fabales</taxon>
        <taxon>Quillajaceae</taxon>
        <taxon>Quillaja</taxon>
    </lineage>
</organism>
<evidence type="ECO:0000256" key="9">
    <source>
        <dbReference type="ARBA" id="ARBA00038080"/>
    </source>
</evidence>
<name>A0AAD7QH84_QUISA</name>
<evidence type="ECO:0000256" key="4">
    <source>
        <dbReference type="ARBA" id="ARBA00022692"/>
    </source>
</evidence>
<gene>
    <name evidence="10" type="ORF">O6P43_000737</name>
</gene>
<evidence type="ECO:0000256" key="8">
    <source>
        <dbReference type="ARBA" id="ARBA00023136"/>
    </source>
</evidence>
<proteinExistence type="inferred from homology"/>
<evidence type="ECO:0000313" key="11">
    <source>
        <dbReference type="Proteomes" id="UP001163823"/>
    </source>
</evidence>
<dbReference type="KEGG" id="qsa:O6P43_000737"/>
<evidence type="ECO:0000313" key="10">
    <source>
        <dbReference type="EMBL" id="KAJ7981477.1"/>
    </source>
</evidence>
<keyword evidence="4" id="KW-0812">Transmembrane</keyword>
<dbReference type="Proteomes" id="UP001163823">
    <property type="component" value="Chromosome 1"/>
</dbReference>
<keyword evidence="3" id="KW-1003">Cell membrane</keyword>
<evidence type="ECO:0000256" key="7">
    <source>
        <dbReference type="ARBA" id="ARBA00023054"/>
    </source>
</evidence>
<dbReference type="GO" id="GO:0005789">
    <property type="term" value="C:endoplasmic reticulum membrane"/>
    <property type="evidence" value="ECO:0007669"/>
    <property type="project" value="UniProtKB-SubCell"/>
</dbReference>
<dbReference type="AlphaFoldDB" id="A0AAD7QH84"/>
<comment type="similarity">
    <text evidence="9">Belongs to the plant Proton pump-interactor protein family.</text>
</comment>
<evidence type="ECO:0000256" key="5">
    <source>
        <dbReference type="ARBA" id="ARBA00022824"/>
    </source>
</evidence>
<evidence type="ECO:0000256" key="6">
    <source>
        <dbReference type="ARBA" id="ARBA00022989"/>
    </source>
</evidence>
<protein>
    <submittedName>
        <fullName evidence="10">Proton pump-interactor 1-like</fullName>
    </submittedName>
</protein>
<sequence>MEELKTSLIQEATLLENEGDNNIFPENEYAQHIVNAGHGPKQVLQFYFVKIWPTDANSVSRIEEAEKLIAHLNRVHFQIIEKINQKVHDKNQVYSKMEKVNYYYRSRGSSVVDWLILSHLNSALDELSFANNSHHARAVKPCSTDELDNHELNFRMLHGSRSLAEENQLLRQSRNQKEDITLFSSVEKLHYNIKSSSYYMKKYEGVIKEIENFELSRAKANSKDLKEAIRKQIKLMCAESGDTMENRKRELARRIKLRRFEKELQAINKHICSLQKQLKDLNKRKDEEYQCILKLRKEHNKENSSYYRYCSLLKNAKQLAEQKDLASLQKLSLTQVHTFMRQWNKSKEFRENYIKTIMPSLASRQLQRDGMRSNHSV</sequence>
<dbReference type="EMBL" id="JARAOO010000001">
    <property type="protein sequence ID" value="KAJ7981477.1"/>
    <property type="molecule type" value="Genomic_DNA"/>
</dbReference>
<comment type="subcellular location">
    <subcellularLocation>
        <location evidence="1">Cell membrane</location>
        <topology evidence="1">Single-pass membrane protein</topology>
    </subcellularLocation>
    <subcellularLocation>
        <location evidence="2">Endoplasmic reticulum membrane</location>
        <topology evidence="2">Single-pass membrane protein</topology>
    </subcellularLocation>
</comment>
<dbReference type="PANTHER" id="PTHR32219:SF16">
    <property type="entry name" value="CORE-2_I-BRANCHING BETA-1,6-N-ACETYLGLUCOSAMINYLTRANSFERASE FAMILY PROTEIN"/>
    <property type="match status" value="1"/>
</dbReference>
<dbReference type="PANTHER" id="PTHR32219">
    <property type="entry name" value="RNA-BINDING PROTEIN YLMH-RELATED"/>
    <property type="match status" value="1"/>
</dbReference>
<keyword evidence="5" id="KW-0256">Endoplasmic reticulum</keyword>
<dbReference type="GO" id="GO:0005886">
    <property type="term" value="C:plasma membrane"/>
    <property type="evidence" value="ECO:0007669"/>
    <property type="project" value="UniProtKB-SubCell"/>
</dbReference>
<dbReference type="InterPro" id="IPR055282">
    <property type="entry name" value="PPI1-4"/>
</dbReference>
<keyword evidence="6" id="KW-1133">Transmembrane helix</keyword>
<evidence type="ECO:0000256" key="1">
    <source>
        <dbReference type="ARBA" id="ARBA00004162"/>
    </source>
</evidence>